<evidence type="ECO:0000313" key="3">
    <source>
        <dbReference type="Proteomes" id="UP000642748"/>
    </source>
</evidence>
<organism evidence="2 3">
    <name type="scientific">Rugosimonospora africana</name>
    <dbReference type="NCBI Taxonomy" id="556532"/>
    <lineage>
        <taxon>Bacteria</taxon>
        <taxon>Bacillati</taxon>
        <taxon>Actinomycetota</taxon>
        <taxon>Actinomycetes</taxon>
        <taxon>Micromonosporales</taxon>
        <taxon>Micromonosporaceae</taxon>
        <taxon>Rugosimonospora</taxon>
    </lineage>
</organism>
<evidence type="ECO:0000256" key="1">
    <source>
        <dbReference type="SAM" id="Phobius"/>
    </source>
</evidence>
<comment type="caution">
    <text evidence="2">The sequence shown here is derived from an EMBL/GenBank/DDBJ whole genome shotgun (WGS) entry which is preliminary data.</text>
</comment>
<dbReference type="AlphaFoldDB" id="A0A8J3QYS2"/>
<dbReference type="EMBL" id="BONZ01000075">
    <property type="protein sequence ID" value="GIH19006.1"/>
    <property type="molecule type" value="Genomic_DNA"/>
</dbReference>
<feature type="transmembrane region" description="Helical" evidence="1">
    <location>
        <begin position="131"/>
        <end position="153"/>
    </location>
</feature>
<keyword evidence="3" id="KW-1185">Reference proteome</keyword>
<keyword evidence="1" id="KW-0472">Membrane</keyword>
<dbReference type="RefSeq" id="WP_203922482.1">
    <property type="nucleotide sequence ID" value="NZ_BONZ01000075.1"/>
</dbReference>
<proteinExistence type="predicted"/>
<evidence type="ECO:0000313" key="2">
    <source>
        <dbReference type="EMBL" id="GIH19006.1"/>
    </source>
</evidence>
<reference evidence="2" key="1">
    <citation type="submission" date="2021-01" db="EMBL/GenBank/DDBJ databases">
        <title>Whole genome shotgun sequence of Rugosimonospora africana NBRC 104875.</title>
        <authorList>
            <person name="Komaki H."/>
            <person name="Tamura T."/>
        </authorList>
    </citation>
    <scope>NUCLEOTIDE SEQUENCE</scope>
    <source>
        <strain evidence="2">NBRC 104875</strain>
    </source>
</reference>
<sequence length="155" mass="16641">MALEYRIAIRLAESWLPAPRSRSIDNDSLAVCRRVANGQPVNLKDALAATSAASSAWFWTAVACLVAAIVVEIPLSFIANGHLWNLAPSLALLVGAAIGFLEFTAMTTRARYFRWRQLRSGAKRAVLSGRFDFWIALVAGVLIGGSLSLVGLANA</sequence>
<accession>A0A8J3QYS2</accession>
<feature type="transmembrane region" description="Helical" evidence="1">
    <location>
        <begin position="56"/>
        <end position="78"/>
    </location>
</feature>
<name>A0A8J3QYS2_9ACTN</name>
<dbReference type="Proteomes" id="UP000642748">
    <property type="component" value="Unassembled WGS sequence"/>
</dbReference>
<feature type="transmembrane region" description="Helical" evidence="1">
    <location>
        <begin position="90"/>
        <end position="110"/>
    </location>
</feature>
<keyword evidence="1" id="KW-0812">Transmembrane</keyword>
<protein>
    <submittedName>
        <fullName evidence="2">Uncharacterized protein</fullName>
    </submittedName>
</protein>
<keyword evidence="1" id="KW-1133">Transmembrane helix</keyword>
<gene>
    <name evidence="2" type="ORF">Raf01_71780</name>
</gene>